<keyword evidence="7" id="KW-1185">Reference proteome</keyword>
<keyword evidence="2" id="KW-0805">Transcription regulation</keyword>
<reference evidence="6 7" key="1">
    <citation type="submission" date="2015-07" db="EMBL/GenBank/DDBJ databases">
        <title>Draft genome sequence of the Amantichitinum ursilacus IGB-41, a new chitin-degrading bacterium.</title>
        <authorList>
            <person name="Kirstahler P."/>
            <person name="Guenther M."/>
            <person name="Grumaz C."/>
            <person name="Rupp S."/>
            <person name="Zibek S."/>
            <person name="Sohn K."/>
        </authorList>
    </citation>
    <scope>NUCLEOTIDE SEQUENCE [LARGE SCALE GENOMIC DNA]</scope>
    <source>
        <strain evidence="6 7">IGB-41</strain>
    </source>
</reference>
<evidence type="ECO:0000259" key="5">
    <source>
        <dbReference type="PROSITE" id="PS50931"/>
    </source>
</evidence>
<dbReference type="Gene3D" id="1.10.10.10">
    <property type="entry name" value="Winged helix-like DNA-binding domain superfamily/Winged helix DNA-binding domain"/>
    <property type="match status" value="1"/>
</dbReference>
<dbReference type="FunFam" id="1.10.10.10:FF:000001">
    <property type="entry name" value="LysR family transcriptional regulator"/>
    <property type="match status" value="1"/>
</dbReference>
<dbReference type="Gene3D" id="3.40.190.290">
    <property type="match status" value="1"/>
</dbReference>
<dbReference type="Pfam" id="PF00126">
    <property type="entry name" value="HTH_1"/>
    <property type="match status" value="1"/>
</dbReference>
<keyword evidence="3" id="KW-0238">DNA-binding</keyword>
<comment type="caution">
    <text evidence="6">The sequence shown here is derived from an EMBL/GenBank/DDBJ whole genome shotgun (WGS) entry which is preliminary data.</text>
</comment>
<evidence type="ECO:0000313" key="6">
    <source>
        <dbReference type="EMBL" id="KPC55032.1"/>
    </source>
</evidence>
<protein>
    <submittedName>
        <fullName evidence="6">HTH-type transcriptional regulator DmlR</fullName>
    </submittedName>
</protein>
<dbReference type="PROSITE" id="PS50931">
    <property type="entry name" value="HTH_LYSR"/>
    <property type="match status" value="1"/>
</dbReference>
<name>A0A0N0XNA9_9NEIS</name>
<dbReference type="OrthoDB" id="9178040at2"/>
<dbReference type="SUPFAM" id="SSF53850">
    <property type="entry name" value="Periplasmic binding protein-like II"/>
    <property type="match status" value="1"/>
</dbReference>
<dbReference type="Pfam" id="PF03466">
    <property type="entry name" value="LysR_substrate"/>
    <property type="match status" value="1"/>
</dbReference>
<dbReference type="PRINTS" id="PR00039">
    <property type="entry name" value="HTHLYSR"/>
</dbReference>
<dbReference type="PANTHER" id="PTHR30537">
    <property type="entry name" value="HTH-TYPE TRANSCRIPTIONAL REGULATOR"/>
    <property type="match status" value="1"/>
</dbReference>
<evidence type="ECO:0000256" key="1">
    <source>
        <dbReference type="ARBA" id="ARBA00009437"/>
    </source>
</evidence>
<evidence type="ECO:0000313" key="7">
    <source>
        <dbReference type="Proteomes" id="UP000037939"/>
    </source>
</evidence>
<dbReference type="InterPro" id="IPR036390">
    <property type="entry name" value="WH_DNA-bd_sf"/>
</dbReference>
<sequence length="306" mass="32910">MESFASIECFVRSAELGSFAEAARRLGLSAAAVSKNVARLETSVGMRLFQRSTRHLALTEAGQQFLDEVGGSLATIQNAVANLASAQGRPSGTLRVSVGPGFGRLYLVPLLGEFLTRYPDIRPDWHFDNRQVDLIAQGFDAALGGGFELPQGVVARKLGPAHRVLVASPGYAAAHPLDHPAQLRDCHGIVIRSPQSGRVRSWPLTHRNQSTAALELRPDIAMSDSDAACLAAAQGLGVALVSMPFASAYIASGHVVRVLPDWYVDNGNLSIYYAAQRLLPGKTRAFVDYVVEQFETQKLAEKFNAA</sequence>
<organism evidence="6 7">
    <name type="scientific">Amantichitinum ursilacus</name>
    <dbReference type="NCBI Taxonomy" id="857265"/>
    <lineage>
        <taxon>Bacteria</taxon>
        <taxon>Pseudomonadati</taxon>
        <taxon>Pseudomonadota</taxon>
        <taxon>Betaproteobacteria</taxon>
        <taxon>Neisseriales</taxon>
        <taxon>Chitinibacteraceae</taxon>
        <taxon>Amantichitinum</taxon>
    </lineage>
</organism>
<dbReference type="InterPro" id="IPR058163">
    <property type="entry name" value="LysR-type_TF_proteobact-type"/>
</dbReference>
<dbReference type="InterPro" id="IPR000847">
    <property type="entry name" value="LysR_HTH_N"/>
</dbReference>
<comment type="similarity">
    <text evidence="1">Belongs to the LysR transcriptional regulatory family.</text>
</comment>
<dbReference type="PANTHER" id="PTHR30537:SF72">
    <property type="entry name" value="LYSR FAMILY TRANSCRIPTIONAL REGULATOR"/>
    <property type="match status" value="1"/>
</dbReference>
<dbReference type="EMBL" id="LAQT01000001">
    <property type="protein sequence ID" value="KPC55032.1"/>
    <property type="molecule type" value="Genomic_DNA"/>
</dbReference>
<proteinExistence type="inferred from homology"/>
<dbReference type="GO" id="GO:0043565">
    <property type="term" value="F:sequence-specific DNA binding"/>
    <property type="evidence" value="ECO:0007669"/>
    <property type="project" value="TreeGrafter"/>
</dbReference>
<dbReference type="STRING" id="857265.WG78_00195"/>
<dbReference type="Proteomes" id="UP000037939">
    <property type="component" value="Unassembled WGS sequence"/>
</dbReference>
<accession>A0A0N0XNA9</accession>
<dbReference type="InterPro" id="IPR036388">
    <property type="entry name" value="WH-like_DNA-bd_sf"/>
</dbReference>
<dbReference type="InterPro" id="IPR005119">
    <property type="entry name" value="LysR_subst-bd"/>
</dbReference>
<dbReference type="PATRIC" id="fig|857265.3.peg.40"/>
<dbReference type="GO" id="GO:0003700">
    <property type="term" value="F:DNA-binding transcription factor activity"/>
    <property type="evidence" value="ECO:0007669"/>
    <property type="project" value="InterPro"/>
</dbReference>
<dbReference type="SUPFAM" id="SSF46785">
    <property type="entry name" value="Winged helix' DNA-binding domain"/>
    <property type="match status" value="1"/>
</dbReference>
<dbReference type="CDD" id="cd08422">
    <property type="entry name" value="PBP2_CrgA_like"/>
    <property type="match status" value="1"/>
</dbReference>
<evidence type="ECO:0000256" key="3">
    <source>
        <dbReference type="ARBA" id="ARBA00023125"/>
    </source>
</evidence>
<dbReference type="AlphaFoldDB" id="A0A0N0XNA9"/>
<feature type="domain" description="HTH lysR-type" evidence="5">
    <location>
        <begin position="1"/>
        <end position="59"/>
    </location>
</feature>
<gene>
    <name evidence="6" type="primary">dmlR_1</name>
    <name evidence="6" type="ORF">WG78_00195</name>
</gene>
<evidence type="ECO:0000256" key="4">
    <source>
        <dbReference type="ARBA" id="ARBA00023163"/>
    </source>
</evidence>
<dbReference type="GO" id="GO:0006351">
    <property type="term" value="P:DNA-templated transcription"/>
    <property type="evidence" value="ECO:0007669"/>
    <property type="project" value="TreeGrafter"/>
</dbReference>
<keyword evidence="4" id="KW-0804">Transcription</keyword>
<evidence type="ECO:0000256" key="2">
    <source>
        <dbReference type="ARBA" id="ARBA00023015"/>
    </source>
</evidence>
<dbReference type="RefSeq" id="WP_053935767.1">
    <property type="nucleotide sequence ID" value="NZ_LAQT01000001.1"/>
</dbReference>